<evidence type="ECO:0000313" key="3">
    <source>
        <dbReference type="EMBL" id="QIP38841.1"/>
    </source>
</evidence>
<evidence type="ECO:0000256" key="1">
    <source>
        <dbReference type="SAM" id="SignalP"/>
    </source>
</evidence>
<dbReference type="InterPro" id="IPR023833">
    <property type="entry name" value="Signal_pept_SipW-depend-type"/>
</dbReference>
<organism evidence="2 4">
    <name type="scientific">Rhodococcus erythropolis</name>
    <name type="common">Arthrobacter picolinophilus</name>
    <dbReference type="NCBI Taxonomy" id="1833"/>
    <lineage>
        <taxon>Bacteria</taxon>
        <taxon>Bacillati</taxon>
        <taxon>Actinomycetota</taxon>
        <taxon>Actinomycetes</taxon>
        <taxon>Mycobacteriales</taxon>
        <taxon>Nocardiaceae</taxon>
        <taxon>Rhodococcus</taxon>
        <taxon>Rhodococcus erythropolis group</taxon>
    </lineage>
</organism>
<dbReference type="InterPro" id="IPR024006">
    <property type="entry name" value="Alt_signal_exp_actinobact"/>
</dbReference>
<evidence type="ECO:0000313" key="2">
    <source>
        <dbReference type="EMBL" id="KAB2583791.1"/>
    </source>
</evidence>
<reference evidence="2 4" key="1">
    <citation type="journal article" date="2017" name="Poromechanics V (2013)">
        <title>Genomic Characterization of the Arsenic-Tolerant Actinobacterium, &lt;i&gt;Rhodococcus erythropolis&lt;/i&gt; S43.</title>
        <authorList>
            <person name="Retamal-Morales G."/>
            <person name="Mehnert M."/>
            <person name="Schwabe R."/>
            <person name="Tischler D."/>
            <person name="Schloemann M."/>
            <person name="Levican G.J."/>
        </authorList>
    </citation>
    <scope>NUCLEOTIDE SEQUENCE [LARGE SCALE GENOMIC DNA]</scope>
    <source>
        <strain evidence="2 4">S43</strain>
    </source>
</reference>
<keyword evidence="1" id="KW-0732">Signal</keyword>
<dbReference type="EMBL" id="MRBO01000503">
    <property type="protein sequence ID" value="KAB2583791.1"/>
    <property type="molecule type" value="Genomic_DNA"/>
</dbReference>
<dbReference type="Proteomes" id="UP000325576">
    <property type="component" value="Unassembled WGS sequence"/>
</dbReference>
<reference evidence="3 5" key="2">
    <citation type="submission" date="2020-03" db="EMBL/GenBank/DDBJ databases">
        <title>Screen low temperature-resistant strains for efficient degradation of petroleum hydrocarbons under the low temperature.</title>
        <authorList>
            <person name="Wang Y."/>
            <person name="Chen J."/>
        </authorList>
    </citation>
    <scope>NUCLEOTIDE SEQUENCE [LARGE SCALE GENOMIC DNA]</scope>
    <source>
        <strain evidence="3 5">KB1</strain>
    </source>
</reference>
<dbReference type="EMBL" id="CP050124">
    <property type="protein sequence ID" value="QIP38841.1"/>
    <property type="molecule type" value="Genomic_DNA"/>
</dbReference>
<dbReference type="Proteomes" id="UP000502345">
    <property type="component" value="Chromosome"/>
</dbReference>
<evidence type="ECO:0000313" key="5">
    <source>
        <dbReference type="Proteomes" id="UP000502345"/>
    </source>
</evidence>
<dbReference type="NCBIfam" id="TIGR04089">
    <property type="entry name" value="exp_by_SipW_III"/>
    <property type="match status" value="1"/>
</dbReference>
<feature type="signal peptide" evidence="1">
    <location>
        <begin position="1"/>
        <end position="26"/>
    </location>
</feature>
<sequence>MKKQTKGAIAAAAAGALLLGGAGSLAVWSDSADVSGGGPVTSGALDLSACAPVGGGWNSLNPTKTAITNISAYRIVTTESIEYTCDVTVTAVGDRLAAVLTADTAGIVPGANSAELAAAVQPVTTIKDAGGNPISQITKVQNGTIVHVGVRLNFTEVANQVAQNQSLNLAAMKLVVTQTALTPAP</sequence>
<gene>
    <name evidence="2" type="ORF">BS297_18870</name>
    <name evidence="3" type="ORF">G9444_1597</name>
</gene>
<dbReference type="GeneID" id="57488411"/>
<dbReference type="NCBIfam" id="TIGR04088">
    <property type="entry name" value="cognate_SipW"/>
    <property type="match status" value="1"/>
</dbReference>
<evidence type="ECO:0000313" key="4">
    <source>
        <dbReference type="Proteomes" id="UP000325576"/>
    </source>
</evidence>
<name>A0A0E4A473_RHOER</name>
<proteinExistence type="predicted"/>
<dbReference type="OMA" id="FALWNAN"/>
<accession>A0A0E4A473</accession>
<protein>
    <submittedName>
        <fullName evidence="3">Alternate signal-mediated exported protein, RER_14450 family</fullName>
    </submittedName>
</protein>
<feature type="chain" id="PRO_5042678469" evidence="1">
    <location>
        <begin position="27"/>
        <end position="185"/>
    </location>
</feature>
<dbReference type="AlphaFoldDB" id="A0A0E4A473"/>
<dbReference type="KEGG" id="reb:XU06_07110"/>
<dbReference type="RefSeq" id="WP_020906667.1">
    <property type="nucleotide sequence ID" value="NZ_AP018733.1"/>
</dbReference>